<organism evidence="1 2">
    <name type="scientific">Phytophthora palmivora</name>
    <dbReference type="NCBI Taxonomy" id="4796"/>
    <lineage>
        <taxon>Eukaryota</taxon>
        <taxon>Sar</taxon>
        <taxon>Stramenopiles</taxon>
        <taxon>Oomycota</taxon>
        <taxon>Peronosporomycetes</taxon>
        <taxon>Peronosporales</taxon>
        <taxon>Peronosporaceae</taxon>
        <taxon>Phytophthora</taxon>
    </lineage>
</organism>
<proteinExistence type="predicted"/>
<evidence type="ECO:0000313" key="1">
    <source>
        <dbReference type="EMBL" id="POM63170.1"/>
    </source>
</evidence>
<accession>A0A2P4XCA5</accession>
<dbReference type="Proteomes" id="UP000237271">
    <property type="component" value="Unassembled WGS sequence"/>
</dbReference>
<keyword evidence="2" id="KW-1185">Reference proteome</keyword>
<dbReference type="OrthoDB" id="108312at2759"/>
<dbReference type="AlphaFoldDB" id="A0A2P4XCA5"/>
<feature type="non-terminal residue" evidence="1">
    <location>
        <position position="413"/>
    </location>
</feature>
<comment type="caution">
    <text evidence="1">The sequence shown here is derived from an EMBL/GenBank/DDBJ whole genome shotgun (WGS) entry which is preliminary data.</text>
</comment>
<dbReference type="PANTHER" id="PTHR33206:SF1">
    <property type="entry name" value="DNA-DIRECTED DNA POLYMERASE"/>
    <property type="match status" value="1"/>
</dbReference>
<protein>
    <recommendedName>
        <fullName evidence="3">DNA-directed DNA polymerase</fullName>
    </recommendedName>
</protein>
<reference evidence="1 2" key="1">
    <citation type="journal article" date="2017" name="Genome Biol. Evol.">
        <title>Phytophthora megakarya and P. palmivora, closely related causal agents of cacao black pod rot, underwent increases in genome sizes and gene numbers by different mechanisms.</title>
        <authorList>
            <person name="Ali S.S."/>
            <person name="Shao J."/>
            <person name="Lary D.J."/>
            <person name="Kronmiller B."/>
            <person name="Shen D."/>
            <person name="Strem M.D."/>
            <person name="Amoako-Attah I."/>
            <person name="Akrofi A.Y."/>
            <person name="Begoude B.A."/>
            <person name="Ten Hoopen G.M."/>
            <person name="Coulibaly K."/>
            <person name="Kebe B.I."/>
            <person name="Melnick R.L."/>
            <person name="Guiltinan M.J."/>
            <person name="Tyler B.M."/>
            <person name="Meinhardt L.W."/>
            <person name="Bailey B.A."/>
        </authorList>
    </citation>
    <scope>NUCLEOTIDE SEQUENCE [LARGE SCALE GENOMIC DNA]</scope>
    <source>
        <strain evidence="2">sbr112.9</strain>
    </source>
</reference>
<name>A0A2P4XCA5_9STRA</name>
<sequence>MFDYIGTIVDEIQKYNYRKYDSLLKAVEDLEKIHQKVTSILDQVPILGFNSGKYDVNLIKNDLFTVIGVKNIRTVFKNPGYINYVPAGTSLDKYLTTYLGGCKCDDKISCTCGLSKGVFPYEYITSFDVLDQKTIPVKRAFDSHLKGTTISSNDYKRVKFVWRYYEMKSVKDLLIWYNNLDVKPFVKAIQAQRELFKRFDLDMFTDGVSLPGLSEKVMYQSCFNNLTMPHMMKREDGDSFEFPIDRFNGYKRQDSKANREFDMTIAHSLLKEQGYRCKHCFCVLDTTNASADRINNKIGHIDGNIMMSCIDCNCARKDMSPKAFNYQKILDANADKLVFSIDSEQSDIYRKMKANIAGGPSIIFNRFAKRNETTIRGGKLCKKIIGYDANALYLWALGNEMPCGRLTSIETYP</sequence>
<dbReference type="PANTHER" id="PTHR33206">
    <property type="entry name" value="PROTEIN CBG10425"/>
    <property type="match status" value="1"/>
</dbReference>
<gene>
    <name evidence="1" type="ORF">PHPALM_27565</name>
</gene>
<evidence type="ECO:0008006" key="3">
    <source>
        <dbReference type="Google" id="ProtNLM"/>
    </source>
</evidence>
<evidence type="ECO:0000313" key="2">
    <source>
        <dbReference type="Proteomes" id="UP000237271"/>
    </source>
</evidence>
<dbReference type="EMBL" id="NCKW01015206">
    <property type="protein sequence ID" value="POM63170.1"/>
    <property type="molecule type" value="Genomic_DNA"/>
</dbReference>